<keyword evidence="3" id="KW-0812">Transmembrane</keyword>
<dbReference type="PANTHER" id="PTHR31302">
    <property type="entry name" value="TRANSMEMBRANE PROTEIN WITH METALLOPHOSPHOESTERASE DOMAIN-RELATED"/>
    <property type="match status" value="1"/>
</dbReference>
<dbReference type="InterPro" id="IPR029052">
    <property type="entry name" value="Metallo-depent_PP-like"/>
</dbReference>
<dbReference type="RefSeq" id="WP_010798272.1">
    <property type="nucleotide sequence ID" value="NZ_UAUF01000011.1"/>
</dbReference>
<dbReference type="Pfam" id="PF00149">
    <property type="entry name" value="Metallophos"/>
    <property type="match status" value="1"/>
</dbReference>
<keyword evidence="3" id="KW-1133">Transmembrane helix</keyword>
<dbReference type="GO" id="GO:0008758">
    <property type="term" value="F:UDP-2,3-diacylglucosamine hydrolase activity"/>
    <property type="evidence" value="ECO:0007669"/>
    <property type="project" value="TreeGrafter"/>
</dbReference>
<protein>
    <submittedName>
        <fullName evidence="5">Metallophosphoesterase</fullName>
        <ecNumber evidence="5">3.1.-.-</ecNumber>
    </submittedName>
</protein>
<evidence type="ECO:0000259" key="4">
    <source>
        <dbReference type="Pfam" id="PF00149"/>
    </source>
</evidence>
<evidence type="ECO:0000313" key="5">
    <source>
        <dbReference type="EMBL" id="SPZ06209.1"/>
    </source>
</evidence>
<feature type="transmembrane region" description="Helical" evidence="3">
    <location>
        <begin position="64"/>
        <end position="93"/>
    </location>
</feature>
<proteinExistence type="predicted"/>
<dbReference type="EC" id="3.1.-.-" evidence="5"/>
<evidence type="ECO:0000313" key="6">
    <source>
        <dbReference type="Proteomes" id="UP000250443"/>
    </source>
</evidence>
<dbReference type="GO" id="GO:0009245">
    <property type="term" value="P:lipid A biosynthetic process"/>
    <property type="evidence" value="ECO:0007669"/>
    <property type="project" value="TreeGrafter"/>
</dbReference>
<feature type="transmembrane region" description="Helical" evidence="3">
    <location>
        <begin position="33"/>
        <end position="52"/>
    </location>
</feature>
<keyword evidence="3" id="KW-0472">Membrane</keyword>
<dbReference type="InterPro" id="IPR004843">
    <property type="entry name" value="Calcineurin-like_PHP"/>
</dbReference>
<dbReference type="SUPFAM" id="SSF56300">
    <property type="entry name" value="Metallo-dependent phosphatases"/>
    <property type="match status" value="1"/>
</dbReference>
<accession>A0A2X2ED83</accession>
<dbReference type="EMBL" id="UAUF01000011">
    <property type="protein sequence ID" value="SPZ06209.1"/>
    <property type="molecule type" value="Genomic_DNA"/>
</dbReference>
<dbReference type="GO" id="GO:0046872">
    <property type="term" value="F:metal ion binding"/>
    <property type="evidence" value="ECO:0007669"/>
    <property type="project" value="UniProtKB-KW"/>
</dbReference>
<dbReference type="InterPro" id="IPR051158">
    <property type="entry name" value="Metallophosphoesterase_sf"/>
</dbReference>
<keyword evidence="2 5" id="KW-0378">Hydrolase</keyword>
<dbReference type="AlphaFoldDB" id="A0A2X2ED83"/>
<sequence>MFRSRWTMPVILILLHVYVGVTLIPHLPLNDVGQLLAALLLALSCYLVPLGFRSRSLRMPWLAWAGLLAMGIFSSLAVLSLLRGVLIAVLMLFPGALSEAVTERSAEAVVGLVLLFTVLGVFNARRIANVVDVELPIEDLPEALEGFTIAQISDIHVGPTIHRSYISAIVQRVNRLEADVVAVTGDLVDGSVKQLAEHIQPLAELKGRYGVYVVTGNHEYYSGALEWVSHLKHMGLRVLLNEHVVIAHNGAELVLAGITDYSAGMFVPQHKSDPQAALQGAPNNVPKVLLAHQPRSAKLAAEAGFDVQLSGHTHGGQFWPWMHFVRFQQPWVAGIHRLGRLCVYISRGTGYWGPPIRFGAPSEITRIRLVSARR</sequence>
<dbReference type="CDD" id="cd07385">
    <property type="entry name" value="MPP_YkuE_C"/>
    <property type="match status" value="1"/>
</dbReference>
<name>A0A2X2ED83_PSELU</name>
<reference evidence="5 6" key="1">
    <citation type="submission" date="2018-06" db="EMBL/GenBank/DDBJ databases">
        <authorList>
            <consortium name="Pathogen Informatics"/>
            <person name="Doyle S."/>
        </authorList>
    </citation>
    <scope>NUCLEOTIDE SEQUENCE [LARGE SCALE GENOMIC DNA]</scope>
    <source>
        <strain evidence="5 6">NCTC11842</strain>
    </source>
</reference>
<dbReference type="PANTHER" id="PTHR31302:SF31">
    <property type="entry name" value="PHOSPHODIESTERASE YAEI"/>
    <property type="match status" value="1"/>
</dbReference>
<gene>
    <name evidence="5" type="ORF">NCTC11842_02112</name>
</gene>
<dbReference type="GO" id="GO:0016020">
    <property type="term" value="C:membrane"/>
    <property type="evidence" value="ECO:0007669"/>
    <property type="project" value="GOC"/>
</dbReference>
<evidence type="ECO:0000256" key="1">
    <source>
        <dbReference type="ARBA" id="ARBA00022723"/>
    </source>
</evidence>
<evidence type="ECO:0000256" key="3">
    <source>
        <dbReference type="SAM" id="Phobius"/>
    </source>
</evidence>
<dbReference type="Proteomes" id="UP000250443">
    <property type="component" value="Unassembled WGS sequence"/>
</dbReference>
<keyword evidence="1" id="KW-0479">Metal-binding</keyword>
<organism evidence="5 6">
    <name type="scientific">Pseudomonas luteola</name>
    <dbReference type="NCBI Taxonomy" id="47886"/>
    <lineage>
        <taxon>Bacteria</taxon>
        <taxon>Pseudomonadati</taxon>
        <taxon>Pseudomonadota</taxon>
        <taxon>Gammaproteobacteria</taxon>
        <taxon>Pseudomonadales</taxon>
        <taxon>Pseudomonadaceae</taxon>
        <taxon>Pseudomonas</taxon>
    </lineage>
</organism>
<feature type="domain" description="Calcineurin-like phosphoesterase" evidence="4">
    <location>
        <begin position="148"/>
        <end position="315"/>
    </location>
</feature>
<feature type="transmembrane region" description="Helical" evidence="3">
    <location>
        <begin position="7"/>
        <end position="27"/>
    </location>
</feature>
<evidence type="ECO:0000256" key="2">
    <source>
        <dbReference type="ARBA" id="ARBA00022801"/>
    </source>
</evidence>
<dbReference type="Gene3D" id="3.60.21.10">
    <property type="match status" value="1"/>
</dbReference>